<feature type="transmembrane region" description="Helical" evidence="6">
    <location>
        <begin position="314"/>
        <end position="345"/>
    </location>
</feature>
<dbReference type="InterPro" id="IPR051679">
    <property type="entry name" value="DASS-Related_Transporters"/>
</dbReference>
<dbReference type="PANTHER" id="PTHR43652">
    <property type="entry name" value="BASIC AMINO ACID ANTIPORTER YFCC-RELATED"/>
    <property type="match status" value="1"/>
</dbReference>
<dbReference type="AlphaFoldDB" id="A0A1M4PQA7"/>
<evidence type="ECO:0000256" key="1">
    <source>
        <dbReference type="ARBA" id="ARBA00004651"/>
    </source>
</evidence>
<dbReference type="PANTHER" id="PTHR43652:SF6">
    <property type="entry name" value="ARGININE REPRESSOR"/>
    <property type="match status" value="1"/>
</dbReference>
<name>A0A1M4PQA7_9FIRM</name>
<dbReference type="RefSeq" id="WP_025641753.1">
    <property type="nucleotide sequence ID" value="NZ_LT669839.1"/>
</dbReference>
<feature type="transmembrane region" description="Helical" evidence="6">
    <location>
        <begin position="440"/>
        <end position="460"/>
    </location>
</feature>
<dbReference type="EMBL" id="LT669839">
    <property type="protein sequence ID" value="SHD77672.1"/>
    <property type="molecule type" value="Genomic_DNA"/>
</dbReference>
<feature type="transmembrane region" description="Helical" evidence="6">
    <location>
        <begin position="155"/>
        <end position="181"/>
    </location>
</feature>
<dbReference type="Proteomes" id="UP000245423">
    <property type="component" value="Chromosome 1"/>
</dbReference>
<feature type="transmembrane region" description="Helical" evidence="6">
    <location>
        <begin position="118"/>
        <end position="135"/>
    </location>
</feature>
<feature type="transmembrane region" description="Helical" evidence="6">
    <location>
        <begin position="281"/>
        <end position="299"/>
    </location>
</feature>
<keyword evidence="5 6" id="KW-0472">Membrane</keyword>
<evidence type="ECO:0000313" key="8">
    <source>
        <dbReference type="Proteomes" id="UP000245423"/>
    </source>
</evidence>
<dbReference type="Pfam" id="PF03606">
    <property type="entry name" value="DcuC"/>
    <property type="match status" value="1"/>
</dbReference>
<accession>A0A1M4PQA7</accession>
<dbReference type="InterPro" id="IPR018385">
    <property type="entry name" value="C4_dicarb_anaerob_car-like"/>
</dbReference>
<keyword evidence="8" id="KW-1185">Reference proteome</keyword>
<evidence type="ECO:0000256" key="6">
    <source>
        <dbReference type="SAM" id="Phobius"/>
    </source>
</evidence>
<evidence type="ECO:0000313" key="7">
    <source>
        <dbReference type="EMBL" id="SHD77672.1"/>
    </source>
</evidence>
<keyword evidence="3 6" id="KW-0812">Transmembrane</keyword>
<feature type="transmembrane region" description="Helical" evidence="6">
    <location>
        <begin position="366"/>
        <end position="389"/>
    </location>
</feature>
<feature type="transmembrane region" description="Helical" evidence="6">
    <location>
        <begin position="7"/>
        <end position="31"/>
    </location>
</feature>
<evidence type="ECO:0000256" key="5">
    <source>
        <dbReference type="ARBA" id="ARBA00023136"/>
    </source>
</evidence>
<evidence type="ECO:0000256" key="4">
    <source>
        <dbReference type="ARBA" id="ARBA00022989"/>
    </source>
</evidence>
<feature type="transmembrane region" description="Helical" evidence="6">
    <location>
        <begin position="251"/>
        <end position="269"/>
    </location>
</feature>
<gene>
    <name evidence="7" type="ORF">CUESP1_2318</name>
</gene>
<organism evidence="7 8">
    <name type="scientific">[Clostridium] ultunense Esp</name>
    <dbReference type="NCBI Taxonomy" id="1288971"/>
    <lineage>
        <taxon>Bacteria</taxon>
        <taxon>Bacillati</taxon>
        <taxon>Bacillota</taxon>
        <taxon>Tissierellia</taxon>
        <taxon>Tissierellales</taxon>
        <taxon>Tepidimicrobiaceae</taxon>
        <taxon>Schnuerera</taxon>
    </lineage>
</organism>
<dbReference type="GO" id="GO:0005886">
    <property type="term" value="C:plasma membrane"/>
    <property type="evidence" value="ECO:0007669"/>
    <property type="project" value="UniProtKB-SubCell"/>
</dbReference>
<feature type="transmembrane region" description="Helical" evidence="6">
    <location>
        <begin position="202"/>
        <end position="220"/>
    </location>
</feature>
<sequence>MEKSKQSFLFSSPVTTIFMIFILVLLLTYIIPSGKFDREVDPQTGIEVVDGDSFQRIEKNYLGIMEIFGSIHQGFLDASDIIYLCFFSSFYIRVITDSGAFSGAIIALIKKLGNKKNLIIPIFIILISLAGFSYGETEDIYPLIPLFITTANMVGYDAIVGIAISGGAVMIGFAASAFNPYTIGVAQNIAELPFCSGATYRIIIYIVFVTLYILWVMRYAERISNGIMKSYVEDIYFDYTEENMEERNFTFQQKIIMLGLVVVVGFMIYGAMARGWYFKEISALFIMGGLFSSVFLGYSSQKIVHTVVEGFKDIILGVIVIGLARSILVILSEGVIIDTIIYYLYNIMKNLPYHLYPVGMLFIQTILNLFIPSGSGQAAAVMPIMIPLADMHNINRQVAVLAFQMGDGFSNLIWPTAAISVICGIGKIPLERWYKFFLPFFYIMIVFQCIFIIVANVIGYGPF</sequence>
<keyword evidence="4 6" id="KW-1133">Transmembrane helix</keyword>
<dbReference type="OrthoDB" id="255482at2"/>
<keyword evidence="2" id="KW-1003">Cell membrane</keyword>
<evidence type="ECO:0000256" key="3">
    <source>
        <dbReference type="ARBA" id="ARBA00022692"/>
    </source>
</evidence>
<protein>
    <submittedName>
        <fullName evidence="7">C4-dicarboxylate anaerobic carrier</fullName>
    </submittedName>
</protein>
<feature type="transmembrane region" description="Helical" evidence="6">
    <location>
        <begin position="81"/>
        <end position="106"/>
    </location>
</feature>
<comment type="subcellular location">
    <subcellularLocation>
        <location evidence="1">Cell membrane</location>
        <topology evidence="1">Multi-pass membrane protein</topology>
    </subcellularLocation>
</comment>
<proteinExistence type="predicted"/>
<evidence type="ECO:0000256" key="2">
    <source>
        <dbReference type="ARBA" id="ARBA00022475"/>
    </source>
</evidence>
<feature type="transmembrane region" description="Helical" evidence="6">
    <location>
        <begin position="409"/>
        <end position="428"/>
    </location>
</feature>
<reference evidence="7 8" key="1">
    <citation type="submission" date="2016-11" db="EMBL/GenBank/DDBJ databases">
        <authorList>
            <person name="Manzoor S."/>
        </authorList>
    </citation>
    <scope>NUCLEOTIDE SEQUENCE [LARGE SCALE GENOMIC DNA]</scope>
    <source>
        <strain evidence="7">Clostridium ultunense strain Esp</strain>
    </source>
</reference>